<accession>A0A1Q9EJA0</accession>
<evidence type="ECO:0000313" key="13">
    <source>
        <dbReference type="Proteomes" id="UP000186817"/>
    </source>
</evidence>
<keyword evidence="9" id="KW-0067">ATP-binding</keyword>
<evidence type="ECO:0000313" key="12">
    <source>
        <dbReference type="EMBL" id="OLQ07512.1"/>
    </source>
</evidence>
<name>A0A1Q9EJA0_SYMMI</name>
<comment type="caution">
    <text evidence="12">The sequence shown here is derived from an EMBL/GenBank/DDBJ whole genome shotgun (WGS) entry which is preliminary data.</text>
</comment>
<evidence type="ECO:0000256" key="1">
    <source>
        <dbReference type="ARBA" id="ARBA00004996"/>
    </source>
</evidence>
<dbReference type="OMA" id="ARIETCE"/>
<dbReference type="GO" id="GO:0002189">
    <property type="term" value="C:ribose phosphate diphosphokinase complex"/>
    <property type="evidence" value="ECO:0007669"/>
    <property type="project" value="TreeGrafter"/>
</dbReference>
<proteinExistence type="inferred from homology"/>
<evidence type="ECO:0000256" key="4">
    <source>
        <dbReference type="ARBA" id="ARBA00022679"/>
    </source>
</evidence>
<gene>
    <name evidence="12" type="primary">prs</name>
    <name evidence="12" type="ORF">AK812_SmicGene9126</name>
</gene>
<dbReference type="Proteomes" id="UP000186817">
    <property type="component" value="Unassembled WGS sequence"/>
</dbReference>
<keyword evidence="6" id="KW-0732">Signal</keyword>
<evidence type="ECO:0000259" key="10">
    <source>
        <dbReference type="Pfam" id="PF13205"/>
    </source>
</evidence>
<dbReference type="GO" id="GO:0005524">
    <property type="term" value="F:ATP binding"/>
    <property type="evidence" value="ECO:0007669"/>
    <property type="project" value="UniProtKB-KW"/>
</dbReference>
<comment type="pathway">
    <text evidence="1">Metabolic intermediate biosynthesis; 5-phospho-alpha-D-ribose 1-diphosphate biosynthesis; 5-phospho-alpha-D-ribose 1-diphosphate from D-ribose 5-phosphate (route I): step 1/1.</text>
</comment>
<dbReference type="SUPFAM" id="SSF53271">
    <property type="entry name" value="PRTase-like"/>
    <property type="match status" value="2"/>
</dbReference>
<evidence type="ECO:0000259" key="11">
    <source>
        <dbReference type="Pfam" id="PF13793"/>
    </source>
</evidence>
<feature type="domain" description="SbsA Ig-like" evidence="10">
    <location>
        <begin position="243"/>
        <end position="344"/>
    </location>
</feature>
<dbReference type="InterPro" id="IPR029057">
    <property type="entry name" value="PRTase-like"/>
</dbReference>
<evidence type="ECO:0000256" key="7">
    <source>
        <dbReference type="ARBA" id="ARBA00022741"/>
    </source>
</evidence>
<dbReference type="OrthoDB" id="413572at2759"/>
<dbReference type="SMART" id="SM01400">
    <property type="entry name" value="Pribosyltran_N"/>
    <property type="match status" value="1"/>
</dbReference>
<organism evidence="12 13">
    <name type="scientific">Symbiodinium microadriaticum</name>
    <name type="common">Dinoflagellate</name>
    <name type="synonym">Zooxanthella microadriatica</name>
    <dbReference type="NCBI Taxonomy" id="2951"/>
    <lineage>
        <taxon>Eukaryota</taxon>
        <taxon>Sar</taxon>
        <taxon>Alveolata</taxon>
        <taxon>Dinophyceae</taxon>
        <taxon>Suessiales</taxon>
        <taxon>Symbiodiniaceae</taxon>
        <taxon>Symbiodinium</taxon>
    </lineage>
</organism>
<keyword evidence="8 12" id="KW-0418">Kinase</keyword>
<evidence type="ECO:0000256" key="6">
    <source>
        <dbReference type="ARBA" id="ARBA00022729"/>
    </source>
</evidence>
<dbReference type="InterPro" id="IPR029099">
    <property type="entry name" value="Pribosyltran_N"/>
</dbReference>
<dbReference type="GO" id="GO:0005737">
    <property type="term" value="C:cytoplasm"/>
    <property type="evidence" value="ECO:0007669"/>
    <property type="project" value="TreeGrafter"/>
</dbReference>
<dbReference type="GO" id="GO:0006164">
    <property type="term" value="P:purine nucleotide biosynthetic process"/>
    <property type="evidence" value="ECO:0007669"/>
    <property type="project" value="TreeGrafter"/>
</dbReference>
<dbReference type="GO" id="GO:0004749">
    <property type="term" value="F:ribose phosphate diphosphokinase activity"/>
    <property type="evidence" value="ECO:0007669"/>
    <property type="project" value="UniProtKB-EC"/>
</dbReference>
<comment type="similarity">
    <text evidence="2">Belongs to the ribose-phosphate pyrophosphokinase family.</text>
</comment>
<evidence type="ECO:0000256" key="3">
    <source>
        <dbReference type="ARBA" id="ARBA00013247"/>
    </source>
</evidence>
<sequence length="2628" mass="285637">MASSDDDGVLDDDLDADESYQAIRIPLGHPPVVFGLPGSDPPLQKVISHLQWRSGECHFAMFDNGEIGPKVLQTVTNHDVFVIIVRNDAASEVNFSLVRLLLLVDALRGESPHRLTVVMPCLEYARQDRKLMAGEAIAPKLMFRCIKTAGAERFLTVDLHNQAEAAFSPPGMVLDELSSDRYLADFIRQNVPGFDEEHSLVCATNGGGMKFTRRMADILRVGFIMADRFRQKVSYNYEFASGDQTFPTLIQSVPGNLTEGVDPNLGLQFVFSEVIVAGAGLVELLALGDVRVLSFADGQVTMITLGAYGNRSIAVSPALALRPDLEYNVRLRTDVVRDLAGNPLQYCNILFRTGGSPENFVVFAPYIQEPIAPLVVSFRTSQHGLYGSTDDLYRLELSVENSTLLDPPSRALEGCGIVLEISETFPALQECRFDGGRFILTLQSPLQSSTEYTFVLQWPISSGGSDERLVTWNMVTARTYAGDWIEVQQLIPWRHRFVDHLQLVLPGSDVSVLSLEVAPAAEAFANSSDGEVSGPETLREYDFSIQFGGQGMLAGSRLRIIGSPLIGWSTEASRPVNTSMLTSLLQMPWNTRSGPWRQTRGCGHFFPGDFPAQTACELLEYPPGGPTYGMELRLPSSAATLLPQRPYTFSLSVPGIKQPLAAAVRWETILSQSVGGIFQHSPPPASGSVMLSNTTLGMSLEVLSSTYKYPAPMGSILSRVEIELKLGVFAPPGPGSVIVELLEPAQARMETCEPIAGVASLGEKPPAMSLDGTTSRASWQMESDASQRNFVIYPRVAYRTACLVYNGPSPLMYSTWRLAVEVLVGSSGLTFDTLTSSSRYFVVPAFASAQVLPTHPVLGRFQILLIRAAMPERDGFSLTHWTSSAHRLQLLAPSGFAFPDGPCPGFWPLRSLPPVPRTSCVAAAPKPLAVDVQMDSRDVGFQPGESYAFQVSVENPPESFWSTASAEELRLHVYGWSLTLIEDQGMPVVLMENIPLVQSSVTAALRPGVPASIYDSSFRLYKTQISVLAIFAQDQRAGQVTRVQVDFMLQTPLRTGDSLVVTAPSLFRWVMPAQLYEPLTTSILQSFPTIEPEIDGASPWILRVDIQGTARSEVSYAVAADVMNPSSIVPPPVDATFNYWQLESLYRYLPFTSFESRRDVGVRRGYDVIGTLQYCAAVPTSRLRGRESWVSLSLQLAEPLGVQSWREPELPSIVRVLLPQGFSLSASTGHENNCSSVLETSADPGNPRLPALQFPREYSSLPDVDSLLCGTNVQRSELTLSFSDVSDVAGLRLLPHVVYAFRLRVQSPRFDQIRGQFWSVETVTAQGEVRQRCSVSAWEFSDPLLGVSTVTGLPMAPTLVATFSLQLQGSALSQLSASGISLELQAPSGFVFFPDCAAKWPPIQPGTAWQLTGCAGRGAVARLDVLQLAYGDDMEIGVTVRMPAWKEDGQIQVWSIRSAVQGVLFEATALMGPSLTEIGDVRLQPLSSILFRAEAVIQSAVLSFVPATELLAGAFLEVALPGQDEFVFVPEAPCLSLIEDPQSLLPQVSEVQTSQFAQSCDLAATCTWPQLFDCWQQTSSSLLRVQIAAGLVPGERYCIGIHASVPEGRSVPAFPLRLQLLDESGVVLEVAPLVGQSRRGLGVAPVVQTLAHLSLCYPGRLPSTEPVDVALSFALSSLILASTDQRLSARFCLLGLDLPSNAPLTCTVLEPSTARVTCRRLSGCGTCISLESNDLWMPFERVIMSFPAVLSAGAFPSVDMELLTSSTGPSSVLQGKSYMTGLPILPILPLTIVAPVAPTLDTVISVYLEIDWQEIATGPVSLLLSPTSGESPAMLDVSLPFGLTAFAGTACSPVQCQQAPPDEAAPEPVLRFLLQRPIGSARRLRRLQSVAVSIQDLPGQLQVHLFATAPVSAQNEWRFVLRTETLKALGAIALPGFAVVYPVSLGVQTSSQRAGSLFSRFVLEFKLSSSLPAGSFLHIRTPSGIVSEPDKVEPECLFEVASLPPSWLDMTSALVFRALQRLAANVAYTVNVPMINPILMPSSNEWLVQVLESDFAETGLPNSIGRNAGFEVFGEFELFGISVQSAVPLVSAPALVQFKLRTPLPPTEELSKSFQLRITNIGAAGNAKVFDPANCVLDTIRSSRSLPAQPAEKLLLTPRDCLVSSSPPLADLMFDQQILAKQDYYFWIWMQNPDQISWLQTFAASTIAGDQVVHQTSLFSSALLTLRGWITPGSHAAGASHRSVVSIYAGRSLRGQRGSIEVQLPPGFLASCHDFRPRGALPATARCRSLESRVQVYWRSLFGRSELSPPYEFAFGLTNPAVGLPAVWTVTIFQGENQDFAVDASGSEGIGGFDVCEPMANVSLRREDASVISLVLSVGADVPASFDLLLRIELRSSLTAQAYLQCPETSLWQPRENLQNHISATAQGLPRFTTCVEEPGSSETLEYTRSAQQYSSAVLFLLPYARFYGVQAEPLALEVRMRREAEGRFSLLEPSLVPPPSETVNVNLEVIQSQLKAGGRGEVKIMFDAEMQSINDVIIIDDMFDTCGNLVEVSRALHTLLPSARLYGVAPHGYFSGDTADKVKQLVEECNLQWVTNSVDQTAALQRFAAAGLEERIKVIEISKLLAG</sequence>
<evidence type="ECO:0000256" key="2">
    <source>
        <dbReference type="ARBA" id="ARBA00006478"/>
    </source>
</evidence>
<dbReference type="Pfam" id="PF13205">
    <property type="entry name" value="Big_5"/>
    <property type="match status" value="1"/>
</dbReference>
<dbReference type="PANTHER" id="PTHR10210">
    <property type="entry name" value="RIBOSE-PHOSPHATE DIPHOSPHOKINASE FAMILY MEMBER"/>
    <property type="match status" value="1"/>
</dbReference>
<dbReference type="EC" id="2.7.6.1" evidence="3"/>
<dbReference type="Pfam" id="PF13793">
    <property type="entry name" value="Pribosyltran_N"/>
    <property type="match status" value="1"/>
</dbReference>
<dbReference type="GO" id="GO:0000287">
    <property type="term" value="F:magnesium ion binding"/>
    <property type="evidence" value="ECO:0007669"/>
    <property type="project" value="InterPro"/>
</dbReference>
<evidence type="ECO:0000256" key="5">
    <source>
        <dbReference type="ARBA" id="ARBA00022727"/>
    </source>
</evidence>
<dbReference type="InterPro" id="IPR032812">
    <property type="entry name" value="SbsA_Ig"/>
</dbReference>
<dbReference type="PANTHER" id="PTHR10210:SF32">
    <property type="entry name" value="RIBOSE-PHOSPHATE PYROPHOSPHOKINASE 2"/>
    <property type="match status" value="1"/>
</dbReference>
<dbReference type="Gene3D" id="3.40.50.2020">
    <property type="match status" value="2"/>
</dbReference>
<evidence type="ECO:0000256" key="8">
    <source>
        <dbReference type="ARBA" id="ARBA00022777"/>
    </source>
</evidence>
<dbReference type="GO" id="GO:0016301">
    <property type="term" value="F:kinase activity"/>
    <property type="evidence" value="ECO:0007669"/>
    <property type="project" value="UniProtKB-KW"/>
</dbReference>
<dbReference type="EMBL" id="LSRX01000137">
    <property type="protein sequence ID" value="OLQ07512.1"/>
    <property type="molecule type" value="Genomic_DNA"/>
</dbReference>
<feature type="domain" description="Ribose-phosphate pyrophosphokinase N-terminal" evidence="11">
    <location>
        <begin position="43"/>
        <end position="150"/>
    </location>
</feature>
<evidence type="ECO:0000256" key="9">
    <source>
        <dbReference type="ARBA" id="ARBA00022840"/>
    </source>
</evidence>
<keyword evidence="5" id="KW-0545">Nucleotide biosynthesis</keyword>
<keyword evidence="7" id="KW-0547">Nucleotide-binding</keyword>
<reference evidence="12 13" key="1">
    <citation type="submission" date="2016-02" db="EMBL/GenBank/DDBJ databases">
        <title>Genome analysis of coral dinoflagellate symbionts highlights evolutionary adaptations to a symbiotic lifestyle.</title>
        <authorList>
            <person name="Aranda M."/>
            <person name="Li Y."/>
            <person name="Liew Y.J."/>
            <person name="Baumgarten S."/>
            <person name="Simakov O."/>
            <person name="Wilson M."/>
            <person name="Piel J."/>
            <person name="Ashoor H."/>
            <person name="Bougouffa S."/>
            <person name="Bajic V.B."/>
            <person name="Ryu T."/>
            <person name="Ravasi T."/>
            <person name="Bayer T."/>
            <person name="Micklem G."/>
            <person name="Kim H."/>
            <person name="Bhak J."/>
            <person name="Lajeunesse T.C."/>
            <person name="Voolstra C.R."/>
        </authorList>
    </citation>
    <scope>NUCLEOTIDE SEQUENCE [LARGE SCALE GENOMIC DNA]</scope>
    <source>
        <strain evidence="12 13">CCMP2467</strain>
    </source>
</reference>
<dbReference type="GO" id="GO:0006015">
    <property type="term" value="P:5-phosphoribose 1-diphosphate biosynthetic process"/>
    <property type="evidence" value="ECO:0007669"/>
    <property type="project" value="TreeGrafter"/>
</dbReference>
<dbReference type="InterPro" id="IPR005946">
    <property type="entry name" value="Rib-P_diPkinase"/>
</dbReference>
<keyword evidence="4" id="KW-0808">Transferase</keyword>
<keyword evidence="13" id="KW-1185">Reference proteome</keyword>
<protein>
    <recommendedName>
        <fullName evidence="3">ribose-phosphate diphosphokinase</fullName>
        <ecNumber evidence="3">2.7.6.1</ecNumber>
    </recommendedName>
</protein>